<dbReference type="EC" id="2.7.13.3" evidence="2"/>
<protein>
    <recommendedName>
        <fullName evidence="2">histidine kinase</fullName>
        <ecNumber evidence="2">2.7.13.3</ecNumber>
    </recommendedName>
</protein>
<dbReference type="GO" id="GO:0000155">
    <property type="term" value="F:phosphorelay sensor kinase activity"/>
    <property type="evidence" value="ECO:0007669"/>
    <property type="project" value="InterPro"/>
</dbReference>
<evidence type="ECO:0000313" key="4">
    <source>
        <dbReference type="EMBL" id="WKW10997.1"/>
    </source>
</evidence>
<evidence type="ECO:0000256" key="2">
    <source>
        <dbReference type="ARBA" id="ARBA00012438"/>
    </source>
</evidence>
<organism evidence="4">
    <name type="scientific">Pseudogemmatithrix spongiicola</name>
    <dbReference type="NCBI Taxonomy" id="3062599"/>
    <lineage>
        <taxon>Bacteria</taxon>
        <taxon>Pseudomonadati</taxon>
        <taxon>Gemmatimonadota</taxon>
        <taxon>Gemmatimonadia</taxon>
        <taxon>Gemmatimonadales</taxon>
        <taxon>Gemmatimonadaceae</taxon>
        <taxon>Pseudogemmatithrix</taxon>
    </lineage>
</organism>
<evidence type="ECO:0000313" key="6">
    <source>
        <dbReference type="Proteomes" id="UP001229955"/>
    </source>
</evidence>
<accession>A0AA49JSA9</accession>
<dbReference type="KEGG" id="pspc:Strain318_000231"/>
<feature type="domain" description="Signal transduction histidine kinase dimerisation/phosphoacceptor" evidence="3">
    <location>
        <begin position="1"/>
        <end position="43"/>
    </location>
</feature>
<accession>A0AA49JY19</accession>
<dbReference type="EMBL" id="CP130613">
    <property type="protein sequence ID" value="WKW13907.1"/>
    <property type="molecule type" value="Genomic_DNA"/>
</dbReference>
<reference evidence="4" key="1">
    <citation type="submission" date="2023-07" db="EMBL/GenBank/DDBJ databases">
        <authorList>
            <person name="Haufschild T."/>
            <person name="Kallscheuer N."/>
            <person name="Hammer J."/>
            <person name="Kohn T."/>
            <person name="Kabuu M."/>
            <person name="Jogler M."/>
            <person name="Wohfarth N."/>
            <person name="Heuer A."/>
            <person name="Rohde M."/>
            <person name="van Teeseling M.C.F."/>
            <person name="Jogler C."/>
        </authorList>
    </citation>
    <scope>NUCLEOTIDE SEQUENCE</scope>
    <source>
        <strain evidence="4">Strain 138</strain>
        <strain evidence="5">Strain 318</strain>
    </source>
</reference>
<dbReference type="InterPro" id="IPR003661">
    <property type="entry name" value="HisK_dim/P_dom"/>
</dbReference>
<gene>
    <name evidence="4" type="ORF">Strain138_000231</name>
    <name evidence="5" type="ORF">Strain318_000231</name>
</gene>
<dbReference type="AlphaFoldDB" id="A0AA49JSA9"/>
<proteinExistence type="predicted"/>
<dbReference type="EMBL" id="CP130612">
    <property type="protein sequence ID" value="WKW10997.1"/>
    <property type="molecule type" value="Genomic_DNA"/>
</dbReference>
<dbReference type="Pfam" id="PF00512">
    <property type="entry name" value="HisKA"/>
    <property type="match status" value="1"/>
</dbReference>
<evidence type="ECO:0000256" key="1">
    <source>
        <dbReference type="ARBA" id="ARBA00000085"/>
    </source>
</evidence>
<dbReference type="Proteomes" id="UP001229955">
    <property type="component" value="Chromosome"/>
</dbReference>
<name>A0AA49JSA9_9BACT</name>
<keyword evidence="6" id="KW-1185">Reference proteome</keyword>
<evidence type="ECO:0000259" key="3">
    <source>
        <dbReference type="Pfam" id="PF00512"/>
    </source>
</evidence>
<sequence length="50" mass="5709">MNNPLAGLLAELQLLEMEDLPDAHRAAVERCVELTRRLVQIVREEVPKDL</sequence>
<evidence type="ECO:0000313" key="5">
    <source>
        <dbReference type="EMBL" id="WKW13907.1"/>
    </source>
</evidence>
<comment type="catalytic activity">
    <reaction evidence="1">
        <text>ATP + protein L-histidine = ADP + protein N-phospho-L-histidine.</text>
        <dbReference type="EC" id="2.7.13.3"/>
    </reaction>
</comment>